<proteinExistence type="inferred from homology"/>
<name>A0ABR1XVJ4_9PEZI</name>
<dbReference type="PANTHER" id="PTHR43008">
    <property type="entry name" value="BENZIL REDUCTASE"/>
    <property type="match status" value="1"/>
</dbReference>
<dbReference type="InterPro" id="IPR036291">
    <property type="entry name" value="NAD(P)-bd_dom_sf"/>
</dbReference>
<dbReference type="InterPro" id="IPR057326">
    <property type="entry name" value="KR_dom"/>
</dbReference>
<dbReference type="Gene3D" id="3.40.50.720">
    <property type="entry name" value="NAD(P)-binding Rossmann-like Domain"/>
    <property type="match status" value="1"/>
</dbReference>
<keyword evidence="2" id="KW-0521">NADP</keyword>
<comment type="similarity">
    <text evidence="1">Belongs to the short-chain dehydrogenases/reductases (SDR) family.</text>
</comment>
<dbReference type="PRINTS" id="PR00081">
    <property type="entry name" value="GDHRDH"/>
</dbReference>
<evidence type="ECO:0000256" key="3">
    <source>
        <dbReference type="ARBA" id="ARBA00023002"/>
    </source>
</evidence>
<evidence type="ECO:0000313" key="6">
    <source>
        <dbReference type="Proteomes" id="UP001456524"/>
    </source>
</evidence>
<evidence type="ECO:0000256" key="2">
    <source>
        <dbReference type="ARBA" id="ARBA00022857"/>
    </source>
</evidence>
<keyword evidence="6" id="KW-1185">Reference proteome</keyword>
<dbReference type="SMART" id="SM00822">
    <property type="entry name" value="PKS_KR"/>
    <property type="match status" value="1"/>
</dbReference>
<dbReference type="InterPro" id="IPR002347">
    <property type="entry name" value="SDR_fam"/>
</dbReference>
<evidence type="ECO:0000313" key="5">
    <source>
        <dbReference type="EMBL" id="KAK8169440.1"/>
    </source>
</evidence>
<dbReference type="EMBL" id="JBBWUH010000004">
    <property type="protein sequence ID" value="KAK8169440.1"/>
    <property type="molecule type" value="Genomic_DNA"/>
</dbReference>
<protein>
    <recommendedName>
        <fullName evidence="4">Ketoreductase domain-containing protein</fullName>
    </recommendedName>
</protein>
<keyword evidence="3" id="KW-0560">Oxidoreductase</keyword>
<accession>A0ABR1XVJ4</accession>
<dbReference type="Pfam" id="PF00106">
    <property type="entry name" value="adh_short"/>
    <property type="match status" value="1"/>
</dbReference>
<evidence type="ECO:0000259" key="4">
    <source>
        <dbReference type="SMART" id="SM00822"/>
    </source>
</evidence>
<organism evidence="5 6">
    <name type="scientific">Phyllosticta citrichinensis</name>
    <dbReference type="NCBI Taxonomy" id="1130410"/>
    <lineage>
        <taxon>Eukaryota</taxon>
        <taxon>Fungi</taxon>
        <taxon>Dikarya</taxon>
        <taxon>Ascomycota</taxon>
        <taxon>Pezizomycotina</taxon>
        <taxon>Dothideomycetes</taxon>
        <taxon>Dothideomycetes incertae sedis</taxon>
        <taxon>Botryosphaeriales</taxon>
        <taxon>Phyllostictaceae</taxon>
        <taxon>Phyllosticta</taxon>
    </lineage>
</organism>
<gene>
    <name evidence="5" type="ORF">IWX90DRAFT_429898</name>
</gene>
<sequence length="335" mass="35927">MSTLGKVIIVTGASRGIGLAIAQFLLQKQCRLVVVARSKEPLERLRAEHPDRVLTLSGDLADFSIGARAAEIATSTWDRIDGLVVNHGVLEPVKKISDTDADEWRTAFDINVFSAVSLVKAALPALRTSNGRIVLVSSGAAVTSYPAWGAYGATKAAINHVAQTLANEEPDVTTVSIRPGVVDTDMQTNIRSTHHKNMDPKDAEKFLGLKSGGKLLKPEQPGNVMARLVLDAPKNLSGQFLTYVVLSHPTLGPCQLTIPFPAGTIKPLRLFKSLDVAGNLGVQMHQCPDNLLHPRLRFMGWAECGREADGAGRSADIVRSPGMAPHSNLLLTNDV</sequence>
<reference evidence="5 6" key="1">
    <citation type="journal article" date="2022" name="G3 (Bethesda)">
        <title>Enemy or ally: a genomic approach to elucidate the lifestyle of Phyllosticta citrichinaensis.</title>
        <authorList>
            <person name="Buijs V.A."/>
            <person name="Groenewald J.Z."/>
            <person name="Haridas S."/>
            <person name="LaButti K.M."/>
            <person name="Lipzen A."/>
            <person name="Martin F.M."/>
            <person name="Barry K."/>
            <person name="Grigoriev I.V."/>
            <person name="Crous P.W."/>
            <person name="Seidl M.F."/>
        </authorList>
    </citation>
    <scope>NUCLEOTIDE SEQUENCE [LARGE SCALE GENOMIC DNA]</scope>
    <source>
        <strain evidence="5 6">CBS 129764</strain>
    </source>
</reference>
<dbReference type="PROSITE" id="PS00061">
    <property type="entry name" value="ADH_SHORT"/>
    <property type="match status" value="1"/>
</dbReference>
<dbReference type="SUPFAM" id="SSF51735">
    <property type="entry name" value="NAD(P)-binding Rossmann-fold domains"/>
    <property type="match status" value="1"/>
</dbReference>
<comment type="caution">
    <text evidence="5">The sequence shown here is derived from an EMBL/GenBank/DDBJ whole genome shotgun (WGS) entry which is preliminary data.</text>
</comment>
<evidence type="ECO:0000256" key="1">
    <source>
        <dbReference type="ARBA" id="ARBA00006484"/>
    </source>
</evidence>
<dbReference type="InterPro" id="IPR020904">
    <property type="entry name" value="Sc_DH/Rdtase_CS"/>
</dbReference>
<dbReference type="Proteomes" id="UP001456524">
    <property type="component" value="Unassembled WGS sequence"/>
</dbReference>
<feature type="domain" description="Ketoreductase" evidence="4">
    <location>
        <begin position="6"/>
        <end position="185"/>
    </location>
</feature>
<dbReference type="PANTHER" id="PTHR43008:SF8">
    <property type="entry name" value="BENZIL REDUCTASE ((S)-BENZOIN FORMING) IRC24"/>
    <property type="match status" value="1"/>
</dbReference>
<dbReference type="CDD" id="cd05367">
    <property type="entry name" value="SPR-like_SDR_c"/>
    <property type="match status" value="1"/>
</dbReference>